<dbReference type="GO" id="GO:0031640">
    <property type="term" value="P:killing of cells of another organism"/>
    <property type="evidence" value="ECO:0007669"/>
    <property type="project" value="UniProtKB-KW"/>
</dbReference>
<keyword evidence="8" id="KW-1185">Reference proteome</keyword>
<dbReference type="InterPro" id="IPR034690">
    <property type="entry name" value="Endolysin_T4_type"/>
</dbReference>
<keyword evidence="5 6" id="KW-0326">Glycosidase</keyword>
<dbReference type="SUPFAM" id="SSF53955">
    <property type="entry name" value="Lysozyme-like"/>
    <property type="match status" value="1"/>
</dbReference>
<reference evidence="7 8" key="1">
    <citation type="submission" date="2020-08" db="EMBL/GenBank/DDBJ databases">
        <title>Genomic Encyclopedia of Type Strains, Phase IV (KMG-IV): sequencing the most valuable type-strain genomes for metagenomic binning, comparative biology and taxonomic classification.</title>
        <authorList>
            <person name="Goeker M."/>
        </authorList>
    </citation>
    <scope>NUCLEOTIDE SEQUENCE [LARGE SCALE GENOMIC DNA]</scope>
    <source>
        <strain evidence="7 8">DSM 15867</strain>
    </source>
</reference>
<dbReference type="InterPro" id="IPR002196">
    <property type="entry name" value="Glyco_hydro_24"/>
</dbReference>
<evidence type="ECO:0000313" key="7">
    <source>
        <dbReference type="EMBL" id="MBB4618014.1"/>
    </source>
</evidence>
<dbReference type="EC" id="3.2.1.17" evidence="6"/>
<evidence type="ECO:0000256" key="1">
    <source>
        <dbReference type="ARBA" id="ARBA00000632"/>
    </source>
</evidence>
<sequence>MTAPVTKRRPVKTLVGVIGAAAALIVTPFVSGWESGGKVYLKAYPDIVGVWTICGGETLGVKPGMVETVEGCRVREEQALIRHAEPVLACTPALRGRPNQLSAAISLAYNIGTAAYCRSTVARLFNAGQWAAACEGFLAWNRAGGRVVQGLVNRRRAERALCLKELPR</sequence>
<keyword evidence="4 6" id="KW-0378">Hydrolase</keyword>
<comment type="similarity">
    <text evidence="6">Belongs to the glycosyl hydrolase 24 family.</text>
</comment>
<protein>
    <recommendedName>
        <fullName evidence="6">Lysozyme</fullName>
        <ecNumber evidence="6">3.2.1.17</ecNumber>
    </recommendedName>
</protein>
<dbReference type="Gene3D" id="1.10.530.40">
    <property type="match status" value="1"/>
</dbReference>
<dbReference type="Pfam" id="PF00959">
    <property type="entry name" value="Phage_lysozyme"/>
    <property type="match status" value="1"/>
</dbReference>
<keyword evidence="3 6" id="KW-0081">Bacteriolytic enzyme</keyword>
<dbReference type="GO" id="GO:0009253">
    <property type="term" value="P:peptidoglycan catabolic process"/>
    <property type="evidence" value="ECO:0007669"/>
    <property type="project" value="InterPro"/>
</dbReference>
<dbReference type="HAMAP" id="MF_04110">
    <property type="entry name" value="ENDOLYSIN_T4"/>
    <property type="match status" value="1"/>
</dbReference>
<dbReference type="AlphaFoldDB" id="A0A7W7AKQ6"/>
<gene>
    <name evidence="7" type="ORF">GGQ96_002150</name>
</gene>
<dbReference type="InterPro" id="IPR051018">
    <property type="entry name" value="Bacteriophage_GH24"/>
</dbReference>
<comment type="catalytic activity">
    <reaction evidence="1 6">
        <text>Hydrolysis of (1-&gt;4)-beta-linkages between N-acetylmuramic acid and N-acetyl-D-glucosamine residues in a peptidoglycan and between N-acetyl-D-glucosamine residues in chitodextrins.</text>
        <dbReference type="EC" id="3.2.1.17"/>
    </reaction>
</comment>
<comment type="caution">
    <text evidence="7">The sequence shown here is derived from an EMBL/GenBank/DDBJ whole genome shotgun (WGS) entry which is preliminary data.</text>
</comment>
<dbReference type="InterPro" id="IPR023346">
    <property type="entry name" value="Lysozyme-like_dom_sf"/>
</dbReference>
<dbReference type="RefSeq" id="WP_184114428.1">
    <property type="nucleotide sequence ID" value="NZ_JACHNY010000004.1"/>
</dbReference>
<dbReference type="Proteomes" id="UP000574769">
    <property type="component" value="Unassembled WGS sequence"/>
</dbReference>
<organism evidence="7 8">
    <name type="scientific">Sphingomonas abaci</name>
    <dbReference type="NCBI Taxonomy" id="237611"/>
    <lineage>
        <taxon>Bacteria</taxon>
        <taxon>Pseudomonadati</taxon>
        <taxon>Pseudomonadota</taxon>
        <taxon>Alphaproteobacteria</taxon>
        <taxon>Sphingomonadales</taxon>
        <taxon>Sphingomonadaceae</taxon>
        <taxon>Sphingomonas</taxon>
    </lineage>
</organism>
<dbReference type="CDD" id="cd16900">
    <property type="entry name" value="endolysin_R21-like"/>
    <property type="match status" value="1"/>
</dbReference>
<dbReference type="PANTHER" id="PTHR38107">
    <property type="match status" value="1"/>
</dbReference>
<dbReference type="GO" id="GO:0016998">
    <property type="term" value="P:cell wall macromolecule catabolic process"/>
    <property type="evidence" value="ECO:0007669"/>
    <property type="project" value="InterPro"/>
</dbReference>
<dbReference type="GO" id="GO:0042742">
    <property type="term" value="P:defense response to bacterium"/>
    <property type="evidence" value="ECO:0007669"/>
    <property type="project" value="UniProtKB-KW"/>
</dbReference>
<keyword evidence="2 6" id="KW-0929">Antimicrobial</keyword>
<evidence type="ECO:0000256" key="3">
    <source>
        <dbReference type="ARBA" id="ARBA00022638"/>
    </source>
</evidence>
<dbReference type="GO" id="GO:0003796">
    <property type="term" value="F:lysozyme activity"/>
    <property type="evidence" value="ECO:0007669"/>
    <property type="project" value="UniProtKB-EC"/>
</dbReference>
<name>A0A7W7AKQ6_9SPHN</name>
<evidence type="ECO:0000256" key="4">
    <source>
        <dbReference type="ARBA" id="ARBA00022801"/>
    </source>
</evidence>
<evidence type="ECO:0000313" key="8">
    <source>
        <dbReference type="Proteomes" id="UP000574769"/>
    </source>
</evidence>
<evidence type="ECO:0000256" key="6">
    <source>
        <dbReference type="RuleBase" id="RU003788"/>
    </source>
</evidence>
<dbReference type="InterPro" id="IPR023347">
    <property type="entry name" value="Lysozyme_dom_sf"/>
</dbReference>
<dbReference type="PANTHER" id="PTHR38107:SF3">
    <property type="entry name" value="LYSOZYME RRRD-RELATED"/>
    <property type="match status" value="1"/>
</dbReference>
<accession>A0A7W7AKQ6</accession>
<evidence type="ECO:0000256" key="5">
    <source>
        <dbReference type="ARBA" id="ARBA00023295"/>
    </source>
</evidence>
<proteinExistence type="inferred from homology"/>
<dbReference type="EMBL" id="JACHNY010000004">
    <property type="protein sequence ID" value="MBB4618014.1"/>
    <property type="molecule type" value="Genomic_DNA"/>
</dbReference>
<evidence type="ECO:0000256" key="2">
    <source>
        <dbReference type="ARBA" id="ARBA00022529"/>
    </source>
</evidence>